<dbReference type="RefSeq" id="WP_290205376.1">
    <property type="nucleotide sequence ID" value="NZ_JASDDK010000001.1"/>
</dbReference>
<keyword evidence="2" id="KW-1185">Reference proteome</keyword>
<organism evidence="1 2">
    <name type="scientific">Winogradskyella bathintestinalis</name>
    <dbReference type="NCBI Taxonomy" id="3035208"/>
    <lineage>
        <taxon>Bacteria</taxon>
        <taxon>Pseudomonadati</taxon>
        <taxon>Bacteroidota</taxon>
        <taxon>Flavobacteriia</taxon>
        <taxon>Flavobacteriales</taxon>
        <taxon>Flavobacteriaceae</taxon>
        <taxon>Winogradskyella</taxon>
    </lineage>
</organism>
<reference evidence="1 2" key="1">
    <citation type="journal article" date="2023" name="Int. J. Syst. Evol. Microbiol.">
        <title>Winogradskyella bathintestinalis sp. nov., isolated from the intestine of the deep-sea loosejaw dragonfish, Malacosteus niger.</title>
        <authorList>
            <person name="Uniacke-Lowe S."/>
            <person name="Johnson C.N."/>
            <person name="Stanton C."/>
            <person name="Hill C."/>
            <person name="Ross P."/>
        </authorList>
    </citation>
    <scope>NUCLEOTIDE SEQUENCE [LARGE SCALE GENOMIC DNA]</scope>
    <source>
        <strain evidence="1 2">APC 3343</strain>
    </source>
</reference>
<comment type="caution">
    <text evidence="1">The sequence shown here is derived from an EMBL/GenBank/DDBJ whole genome shotgun (WGS) entry which is preliminary data.</text>
</comment>
<dbReference type="Proteomes" id="UP001231197">
    <property type="component" value="Unassembled WGS sequence"/>
</dbReference>
<evidence type="ECO:0000313" key="2">
    <source>
        <dbReference type="Proteomes" id="UP001231197"/>
    </source>
</evidence>
<protein>
    <recommendedName>
        <fullName evidence="3">Gliding motility-associated protein GldM C-terminal domain-containing protein</fullName>
    </recommendedName>
</protein>
<dbReference type="EMBL" id="JASDDK010000001">
    <property type="protein sequence ID" value="MDN3491681.1"/>
    <property type="molecule type" value="Genomic_DNA"/>
</dbReference>
<accession>A0ABT7ZRR5</accession>
<proteinExistence type="predicted"/>
<name>A0ABT7ZRR5_9FLAO</name>
<evidence type="ECO:0000313" key="1">
    <source>
        <dbReference type="EMBL" id="MDN3491681.1"/>
    </source>
</evidence>
<gene>
    <name evidence="1" type="ORF">QMA06_03035</name>
</gene>
<evidence type="ECO:0008006" key="3">
    <source>
        <dbReference type="Google" id="ProtNLM"/>
    </source>
</evidence>
<sequence length="205" mass="23760">MNDKLLPSQLMQNRSVIIIMLVTFQLFSQTTEKKSTTSEPRYSESSEMKVIYKDNKQTKHIHIKPAIFINGKRIKNESALRTIDKNKIETVEINNKNSDKAETTNKGQIFIKTKLDYEPSFMSLTAFSENYLELNSNPIIFQIDKSIISENYDDYIVDTKYILKTIIEPIRTSDNNIEITLISLITRTPENIDQANRIIIRGSEF</sequence>